<proteinExistence type="predicted"/>
<dbReference type="AlphaFoldDB" id="A0A0L0FM35"/>
<dbReference type="GeneID" id="25910208"/>
<dbReference type="Proteomes" id="UP000054560">
    <property type="component" value="Unassembled WGS sequence"/>
</dbReference>
<keyword evidence="2" id="KW-1185">Reference proteome</keyword>
<dbReference type="EMBL" id="KQ242616">
    <property type="protein sequence ID" value="KNC77849.1"/>
    <property type="molecule type" value="Genomic_DNA"/>
</dbReference>
<sequence length="114" mass="12536">MIGFPRSQIASGKNIHLHPRSPIVSYNTISATQMETPAESPTDLTPIGSPSLSTQHRLSLAALQAHEAHRRRDNASLNHDHIYFGHSVAHYVPVPLADEDRDGDIMEKALPRVA</sequence>
<accession>A0A0L0FM35</accession>
<organism evidence="1 2">
    <name type="scientific">Sphaeroforma arctica JP610</name>
    <dbReference type="NCBI Taxonomy" id="667725"/>
    <lineage>
        <taxon>Eukaryota</taxon>
        <taxon>Ichthyosporea</taxon>
        <taxon>Ichthyophonida</taxon>
        <taxon>Sphaeroforma</taxon>
    </lineage>
</organism>
<protein>
    <submittedName>
        <fullName evidence="1">Uncharacterized protein</fullName>
    </submittedName>
</protein>
<evidence type="ECO:0000313" key="2">
    <source>
        <dbReference type="Proteomes" id="UP000054560"/>
    </source>
</evidence>
<reference evidence="1 2" key="1">
    <citation type="submission" date="2011-02" db="EMBL/GenBank/DDBJ databases">
        <title>The Genome Sequence of Sphaeroforma arctica JP610.</title>
        <authorList>
            <consortium name="The Broad Institute Genome Sequencing Platform"/>
            <person name="Russ C."/>
            <person name="Cuomo C."/>
            <person name="Young S.K."/>
            <person name="Zeng Q."/>
            <person name="Gargeya S."/>
            <person name="Alvarado L."/>
            <person name="Berlin A."/>
            <person name="Chapman S.B."/>
            <person name="Chen Z."/>
            <person name="Freedman E."/>
            <person name="Gellesch M."/>
            <person name="Goldberg J."/>
            <person name="Griggs A."/>
            <person name="Gujja S."/>
            <person name="Heilman E."/>
            <person name="Heiman D."/>
            <person name="Howarth C."/>
            <person name="Mehta T."/>
            <person name="Neiman D."/>
            <person name="Pearson M."/>
            <person name="Roberts A."/>
            <person name="Saif S."/>
            <person name="Shea T."/>
            <person name="Shenoy N."/>
            <person name="Sisk P."/>
            <person name="Stolte C."/>
            <person name="Sykes S."/>
            <person name="White J."/>
            <person name="Yandava C."/>
            <person name="Burger G."/>
            <person name="Gray M.W."/>
            <person name="Holland P.W.H."/>
            <person name="King N."/>
            <person name="Lang F.B.F."/>
            <person name="Roger A.J."/>
            <person name="Ruiz-Trillo I."/>
            <person name="Haas B."/>
            <person name="Nusbaum C."/>
            <person name="Birren B."/>
        </authorList>
    </citation>
    <scope>NUCLEOTIDE SEQUENCE [LARGE SCALE GENOMIC DNA]</scope>
    <source>
        <strain evidence="1 2">JP610</strain>
    </source>
</reference>
<name>A0A0L0FM35_9EUKA</name>
<dbReference type="RefSeq" id="XP_014151751.1">
    <property type="nucleotide sequence ID" value="XM_014296276.1"/>
</dbReference>
<gene>
    <name evidence="1" type="ORF">SARC_09704</name>
</gene>
<evidence type="ECO:0000313" key="1">
    <source>
        <dbReference type="EMBL" id="KNC77849.1"/>
    </source>
</evidence>